<dbReference type="EMBL" id="LQQY01000034">
    <property type="protein sequence ID" value="KZE45521.1"/>
    <property type="molecule type" value="Genomic_DNA"/>
</dbReference>
<dbReference type="HAMAP" id="MF_01820">
    <property type="entry name" value="GTPase_RsgA"/>
    <property type="match status" value="1"/>
</dbReference>
<dbReference type="CDD" id="cd01854">
    <property type="entry name" value="YjeQ_EngC"/>
    <property type="match status" value="1"/>
</dbReference>
<keyword evidence="2 10" id="KW-0690">Ribosome biogenesis</keyword>
<keyword evidence="9 10" id="KW-0342">GTP-binding</keyword>
<feature type="binding site" evidence="10">
    <location>
        <position position="288"/>
    </location>
    <ligand>
        <name>Zn(2+)</name>
        <dbReference type="ChEBI" id="CHEBI:29105"/>
    </ligand>
</feature>
<evidence type="ECO:0000313" key="14">
    <source>
        <dbReference type="Proteomes" id="UP000076510"/>
    </source>
</evidence>
<dbReference type="Pfam" id="PF03193">
    <property type="entry name" value="RsgA_GTPase"/>
    <property type="match status" value="1"/>
</dbReference>
<dbReference type="EC" id="3.6.1.-" evidence="10"/>
<evidence type="ECO:0000256" key="3">
    <source>
        <dbReference type="ARBA" id="ARBA00022723"/>
    </source>
</evidence>
<evidence type="ECO:0000256" key="10">
    <source>
        <dbReference type="HAMAP-Rule" id="MF_01820"/>
    </source>
</evidence>
<dbReference type="InterPro" id="IPR004881">
    <property type="entry name" value="Ribosome_biogen_GTPase_RsgA"/>
</dbReference>
<evidence type="ECO:0000256" key="5">
    <source>
        <dbReference type="ARBA" id="ARBA00022741"/>
    </source>
</evidence>
<dbReference type="Gene3D" id="2.40.50.140">
    <property type="entry name" value="Nucleic acid-binding proteins"/>
    <property type="match status" value="1"/>
</dbReference>
<evidence type="ECO:0000256" key="1">
    <source>
        <dbReference type="ARBA" id="ARBA00022490"/>
    </source>
</evidence>
<dbReference type="GO" id="GO:0003924">
    <property type="term" value="F:GTPase activity"/>
    <property type="evidence" value="ECO:0007669"/>
    <property type="project" value="UniProtKB-UniRule"/>
</dbReference>
<protein>
    <recommendedName>
        <fullName evidence="10">Small ribosomal subunit biogenesis GTPase RsgA</fullName>
        <ecNumber evidence="10">3.6.1.-</ecNumber>
    </recommendedName>
</protein>
<feature type="binding site" evidence="10">
    <location>
        <position position="281"/>
    </location>
    <ligand>
        <name>Zn(2+)</name>
        <dbReference type="ChEBI" id="CHEBI:29105"/>
    </ligand>
</feature>
<keyword evidence="7 10" id="KW-0862">Zinc</keyword>
<keyword evidence="1 10" id="KW-0963">Cytoplasm</keyword>
<keyword evidence="5 10" id="KW-0547">Nucleotide-binding</keyword>
<dbReference type="GO" id="GO:0042274">
    <property type="term" value="P:ribosomal small subunit biogenesis"/>
    <property type="evidence" value="ECO:0007669"/>
    <property type="project" value="UniProtKB-UniRule"/>
</dbReference>
<evidence type="ECO:0000256" key="8">
    <source>
        <dbReference type="ARBA" id="ARBA00022884"/>
    </source>
</evidence>
<evidence type="ECO:0000313" key="13">
    <source>
        <dbReference type="EMBL" id="KZE45521.1"/>
    </source>
</evidence>
<feature type="binding site" evidence="10">
    <location>
        <position position="294"/>
    </location>
    <ligand>
        <name>Zn(2+)</name>
        <dbReference type="ChEBI" id="CHEBI:29105"/>
    </ligand>
</feature>
<feature type="binding site" evidence="10">
    <location>
        <position position="286"/>
    </location>
    <ligand>
        <name>Zn(2+)</name>
        <dbReference type="ChEBI" id="CHEBI:29105"/>
    </ligand>
</feature>
<keyword evidence="4 10" id="KW-0699">rRNA-binding</keyword>
<comment type="function">
    <text evidence="10">One of several proteins that assist in the late maturation steps of the functional core of the 30S ribosomal subunit. Helps release RbfA from mature subunits. May play a role in the assembly of ribosomal proteins into the subunit. Circularly permuted GTPase that catalyzes slow GTP hydrolysis, GTPase activity is stimulated by the 30S ribosomal subunit.</text>
</comment>
<organism evidence="13 14">
    <name type="scientific">Rossellomorea marisflavi</name>
    <dbReference type="NCBI Taxonomy" id="189381"/>
    <lineage>
        <taxon>Bacteria</taxon>
        <taxon>Bacillati</taxon>
        <taxon>Bacillota</taxon>
        <taxon>Bacilli</taxon>
        <taxon>Bacillales</taxon>
        <taxon>Bacillaceae</taxon>
        <taxon>Rossellomorea</taxon>
    </lineage>
</organism>
<evidence type="ECO:0000259" key="12">
    <source>
        <dbReference type="PROSITE" id="PS51721"/>
    </source>
</evidence>
<comment type="cofactor">
    <cofactor evidence="10">
        <name>Zn(2+)</name>
        <dbReference type="ChEBI" id="CHEBI:29105"/>
    </cofactor>
    <text evidence="10">Binds 1 zinc ion per subunit.</text>
</comment>
<dbReference type="PANTHER" id="PTHR32120">
    <property type="entry name" value="SMALL RIBOSOMAL SUBUNIT BIOGENESIS GTPASE RSGA"/>
    <property type="match status" value="1"/>
</dbReference>
<dbReference type="Gene3D" id="1.10.40.50">
    <property type="entry name" value="Probable gtpase engc, domain 3"/>
    <property type="match status" value="1"/>
</dbReference>
<reference evidence="14" key="1">
    <citation type="submission" date="2016-01" db="EMBL/GenBank/DDBJ databases">
        <title>Whole genome sequencing of Bhargavaea cecembensis T14.</title>
        <authorList>
            <person name="Hong K.W."/>
        </authorList>
    </citation>
    <scope>NUCLEOTIDE SEQUENCE [LARGE SCALE GENOMIC DNA]</scope>
    <source>
        <strain evidence="14">M19</strain>
    </source>
</reference>
<comment type="caution">
    <text evidence="13">The sequence shown here is derived from an EMBL/GenBank/DDBJ whole genome shotgun (WGS) entry which is preliminary data.</text>
</comment>
<dbReference type="AlphaFoldDB" id="A0A163JQ90"/>
<dbReference type="InterPro" id="IPR027417">
    <property type="entry name" value="P-loop_NTPase"/>
</dbReference>
<dbReference type="PROSITE" id="PS51721">
    <property type="entry name" value="G_CP"/>
    <property type="match status" value="1"/>
</dbReference>
<dbReference type="Proteomes" id="UP000076510">
    <property type="component" value="Unassembled WGS sequence"/>
</dbReference>
<gene>
    <name evidence="10" type="primary">rsgA</name>
    <name evidence="13" type="ORF">AV649_04870</name>
</gene>
<dbReference type="GO" id="GO:0005737">
    <property type="term" value="C:cytoplasm"/>
    <property type="evidence" value="ECO:0007669"/>
    <property type="project" value="UniProtKB-SubCell"/>
</dbReference>
<dbReference type="InterPro" id="IPR030378">
    <property type="entry name" value="G_CP_dom"/>
</dbReference>
<dbReference type="PANTHER" id="PTHR32120:SF10">
    <property type="entry name" value="SMALL RIBOSOMAL SUBUNIT BIOGENESIS GTPASE RSGA"/>
    <property type="match status" value="1"/>
</dbReference>
<comment type="subcellular location">
    <subcellularLocation>
        <location evidence="10">Cytoplasm</location>
    </subcellularLocation>
</comment>
<dbReference type="Gene3D" id="3.40.50.300">
    <property type="entry name" value="P-loop containing nucleotide triphosphate hydrolases"/>
    <property type="match status" value="1"/>
</dbReference>
<dbReference type="GO" id="GO:0005525">
    <property type="term" value="F:GTP binding"/>
    <property type="evidence" value="ECO:0007669"/>
    <property type="project" value="UniProtKB-UniRule"/>
</dbReference>
<dbReference type="PATRIC" id="fig|189381.9.peg.3589"/>
<evidence type="ECO:0000256" key="4">
    <source>
        <dbReference type="ARBA" id="ARBA00022730"/>
    </source>
</evidence>
<evidence type="ECO:0000256" key="7">
    <source>
        <dbReference type="ARBA" id="ARBA00022833"/>
    </source>
</evidence>
<dbReference type="InterPro" id="IPR012340">
    <property type="entry name" value="NA-bd_OB-fold"/>
</dbReference>
<evidence type="ECO:0000259" key="11">
    <source>
        <dbReference type="PROSITE" id="PS50936"/>
    </source>
</evidence>
<sequence length="348" mass="39238">MPLNQYKSIIFSSAREEYAPYLEEHMEVARVVTEQKGFYKVMTDVEEGLLCQVTGKMRFQSDSREDLPAVGDWVAIRKDEAIIERVLPRKSKFSRKMAGNEAEEQIIAANIDTVFILSSLNDDLNLHRIERYVILCWESGATPVVILTKADVCPDAVERVSEVEAALLGVPVMAISSLDRTGLEALYPYLTPGKTVALTGSSGVGKSTLTNELLQESLQKTKEVRHSDDKGRHTTTHRELFLLDSGAALIDTPGMREIQILHGSEGLSTQFNDVEELARSCRFNDCSHGGEPGCAIRLAIEEGVLSEDRYLHYEKLQREIAYMERRGNKRLESLERKKWKSMSKKRKN</sequence>
<name>A0A163JQ90_9BACI</name>
<dbReference type="SUPFAM" id="SSF52540">
    <property type="entry name" value="P-loop containing nucleoside triphosphate hydrolases"/>
    <property type="match status" value="1"/>
</dbReference>
<keyword evidence="3 10" id="KW-0479">Metal-binding</keyword>
<comment type="similarity">
    <text evidence="10">Belongs to the TRAFAC class YlqF/YawG GTPase family. RsgA subfamily.</text>
</comment>
<evidence type="ECO:0000256" key="2">
    <source>
        <dbReference type="ARBA" id="ARBA00022517"/>
    </source>
</evidence>
<dbReference type="PROSITE" id="PS50936">
    <property type="entry name" value="ENGC_GTPASE"/>
    <property type="match status" value="1"/>
</dbReference>
<evidence type="ECO:0000256" key="6">
    <source>
        <dbReference type="ARBA" id="ARBA00022801"/>
    </source>
</evidence>
<feature type="binding site" evidence="10">
    <location>
        <begin position="200"/>
        <end position="208"/>
    </location>
    <ligand>
        <name>GTP</name>
        <dbReference type="ChEBI" id="CHEBI:37565"/>
    </ligand>
</feature>
<dbReference type="NCBIfam" id="TIGR00157">
    <property type="entry name" value="ribosome small subunit-dependent GTPase A"/>
    <property type="match status" value="1"/>
</dbReference>
<evidence type="ECO:0000256" key="9">
    <source>
        <dbReference type="ARBA" id="ARBA00023134"/>
    </source>
</evidence>
<dbReference type="InterPro" id="IPR010914">
    <property type="entry name" value="RsgA_GTPase_dom"/>
</dbReference>
<proteinExistence type="inferred from homology"/>
<feature type="domain" description="CP-type G" evidence="12">
    <location>
        <begin position="103"/>
        <end position="258"/>
    </location>
</feature>
<feature type="binding site" evidence="10">
    <location>
        <begin position="148"/>
        <end position="151"/>
    </location>
    <ligand>
        <name>GTP</name>
        <dbReference type="ChEBI" id="CHEBI:37565"/>
    </ligand>
</feature>
<dbReference type="GO" id="GO:0046872">
    <property type="term" value="F:metal ion binding"/>
    <property type="evidence" value="ECO:0007669"/>
    <property type="project" value="UniProtKB-KW"/>
</dbReference>
<accession>A0A163JQ90</accession>
<feature type="domain" description="EngC GTPase" evidence="11">
    <location>
        <begin position="109"/>
        <end position="256"/>
    </location>
</feature>
<keyword evidence="6 10" id="KW-0378">Hydrolase</keyword>
<keyword evidence="8 10" id="KW-0694">RNA-binding</keyword>
<dbReference type="GO" id="GO:0019843">
    <property type="term" value="F:rRNA binding"/>
    <property type="evidence" value="ECO:0007669"/>
    <property type="project" value="UniProtKB-KW"/>
</dbReference>
<comment type="subunit">
    <text evidence="10">Monomer. Associates with 30S ribosomal subunit, binds 16S rRNA.</text>
</comment>